<dbReference type="AlphaFoldDB" id="A0A2A9NV13"/>
<protein>
    <recommendedName>
        <fullName evidence="6">NLE domain-containing protein</fullName>
    </recommendedName>
</protein>
<reference evidence="7 8" key="1">
    <citation type="submission" date="2014-02" db="EMBL/GenBank/DDBJ databases">
        <title>Transposable element dynamics among asymbiotic and ectomycorrhizal Amanita fungi.</title>
        <authorList>
            <consortium name="DOE Joint Genome Institute"/>
            <person name="Hess J."/>
            <person name="Skrede I."/>
            <person name="Wolfe B."/>
            <person name="LaButti K."/>
            <person name="Ohm R.A."/>
            <person name="Grigoriev I.V."/>
            <person name="Pringle A."/>
        </authorList>
    </citation>
    <scope>NUCLEOTIDE SEQUENCE [LARGE SCALE GENOMIC DNA]</scope>
    <source>
        <strain evidence="7 8">SKay4041</strain>
    </source>
</reference>
<feature type="repeat" description="WD" evidence="5">
    <location>
        <begin position="231"/>
        <end position="277"/>
    </location>
</feature>
<gene>
    <name evidence="7" type="ORF">AMATHDRAFT_171624</name>
</gene>
<feature type="repeat" description="WD" evidence="5">
    <location>
        <begin position="278"/>
        <end position="319"/>
    </location>
</feature>
<dbReference type="PANTHER" id="PTHR19848:SF0">
    <property type="entry name" value="NOTCHLESS PROTEIN HOMOLOG 1"/>
    <property type="match status" value="1"/>
</dbReference>
<feature type="domain" description="NLE" evidence="6">
    <location>
        <begin position="32"/>
        <end position="82"/>
    </location>
</feature>
<dbReference type="SUPFAM" id="SSF50978">
    <property type="entry name" value="WD40 repeat-like"/>
    <property type="match status" value="1"/>
</dbReference>
<feature type="repeat" description="WD" evidence="5">
    <location>
        <begin position="443"/>
        <end position="477"/>
    </location>
</feature>
<dbReference type="CDD" id="cd00200">
    <property type="entry name" value="WD40"/>
    <property type="match status" value="1"/>
</dbReference>
<feature type="repeat" description="WD" evidence="5">
    <location>
        <begin position="146"/>
        <end position="187"/>
    </location>
</feature>
<dbReference type="PANTHER" id="PTHR19848">
    <property type="entry name" value="WD40 REPEAT PROTEIN"/>
    <property type="match status" value="1"/>
</dbReference>
<keyword evidence="3" id="KW-0677">Repeat</keyword>
<accession>A0A2A9NV13</accession>
<proteinExistence type="predicted"/>
<dbReference type="InterPro" id="IPR019775">
    <property type="entry name" value="WD40_repeat_CS"/>
</dbReference>
<dbReference type="InterPro" id="IPR020472">
    <property type="entry name" value="WD40_PAC1"/>
</dbReference>
<dbReference type="InterPro" id="IPR015943">
    <property type="entry name" value="WD40/YVTN_repeat-like_dom_sf"/>
</dbReference>
<feature type="repeat" description="WD" evidence="5">
    <location>
        <begin position="188"/>
        <end position="229"/>
    </location>
</feature>
<dbReference type="Pfam" id="PF08154">
    <property type="entry name" value="NLE"/>
    <property type="match status" value="1"/>
</dbReference>
<dbReference type="STRING" id="703135.A0A2A9NV13"/>
<evidence type="ECO:0000256" key="4">
    <source>
        <dbReference type="ARBA" id="ARBA00023242"/>
    </source>
</evidence>
<dbReference type="PROSITE" id="PS50294">
    <property type="entry name" value="WD_REPEATS_REGION"/>
    <property type="match status" value="6"/>
</dbReference>
<dbReference type="InterPro" id="IPR036322">
    <property type="entry name" value="WD40_repeat_dom_sf"/>
</dbReference>
<dbReference type="PROSITE" id="PS00678">
    <property type="entry name" value="WD_REPEATS_1"/>
    <property type="match status" value="3"/>
</dbReference>
<evidence type="ECO:0000256" key="3">
    <source>
        <dbReference type="ARBA" id="ARBA00022737"/>
    </source>
</evidence>
<keyword evidence="2 5" id="KW-0853">WD repeat</keyword>
<dbReference type="PRINTS" id="PR00320">
    <property type="entry name" value="GPROTEINBRPT"/>
</dbReference>
<dbReference type="GO" id="GO:0005730">
    <property type="term" value="C:nucleolus"/>
    <property type="evidence" value="ECO:0007669"/>
    <property type="project" value="UniProtKB-SubCell"/>
</dbReference>
<dbReference type="InterPro" id="IPR012972">
    <property type="entry name" value="NLE"/>
</dbReference>
<dbReference type="EMBL" id="KZ301974">
    <property type="protein sequence ID" value="PFH53214.1"/>
    <property type="molecule type" value="Genomic_DNA"/>
</dbReference>
<evidence type="ECO:0000313" key="7">
    <source>
        <dbReference type="EMBL" id="PFH53214.1"/>
    </source>
</evidence>
<dbReference type="PROSITE" id="PS50082">
    <property type="entry name" value="WD_REPEATS_2"/>
    <property type="match status" value="7"/>
</dbReference>
<evidence type="ECO:0000256" key="2">
    <source>
        <dbReference type="ARBA" id="ARBA00022574"/>
    </source>
</evidence>
<evidence type="ECO:0000256" key="1">
    <source>
        <dbReference type="ARBA" id="ARBA00004604"/>
    </source>
</evidence>
<evidence type="ECO:0000259" key="6">
    <source>
        <dbReference type="Pfam" id="PF08154"/>
    </source>
</evidence>
<dbReference type="GO" id="GO:0000027">
    <property type="term" value="P:ribosomal large subunit assembly"/>
    <property type="evidence" value="ECO:0007669"/>
    <property type="project" value="TreeGrafter"/>
</dbReference>
<sequence>MATLLPPPKRKKLLHPITETPTSLPFLSSPNIVVQFLSDDDGSLIAPPVSVPTNLTREALEILVNELKKPKDEEPVPFSFHVTLPDKVAPSLPTGSPTRVVISRSIETDVLGHVSGAFSTEDVLAIRCTPQSVFRVRIATRCSSTLSGHSSPILCASFSPTGNLLATGSGDNTVRLWNLDTETPSFTLVGHKGWVLCVEWEAMERKLASGGHDGHVRLWDPNSGKPIGDALRGHSKWITSLAWEPIHFNPTAPRLASSSKDGTVRIWSTLSRRTEYTLGGHTASVNVVKWGGGGLNVKGIGKSGVLYTASSDQTVRVWDADVVCCLVFLFEMTSLMFRPGIQGRVLYILKDHAHWVTTLALNTDFVLRTGPFDHLGRKPATSEEAQQLAKARYDAILRTTPELLISGSDDHTLFLWAPLGASSSPNPTATSNSSPKTKPLARLTGHQRQISHVVFSPDGRLAASGSWDNSVRLWDMSVKQERGIDGEGVMGKFVATLRGHVGAVYRLAWSADSRMIVSASKDSTLKIWDLKTYKMRMDLPGHSDEVYCVDFVADKVVSGGRDKVVKIWKN</sequence>
<organism evidence="7 8">
    <name type="scientific">Amanita thiersii Skay4041</name>
    <dbReference type="NCBI Taxonomy" id="703135"/>
    <lineage>
        <taxon>Eukaryota</taxon>
        <taxon>Fungi</taxon>
        <taxon>Dikarya</taxon>
        <taxon>Basidiomycota</taxon>
        <taxon>Agaricomycotina</taxon>
        <taxon>Agaricomycetes</taxon>
        <taxon>Agaricomycetidae</taxon>
        <taxon>Agaricales</taxon>
        <taxon>Pluteineae</taxon>
        <taxon>Amanitaceae</taxon>
        <taxon>Amanita</taxon>
    </lineage>
</organism>
<evidence type="ECO:0000313" key="8">
    <source>
        <dbReference type="Proteomes" id="UP000242287"/>
    </source>
</evidence>
<dbReference type="OrthoDB" id="10267436at2759"/>
<feature type="repeat" description="WD" evidence="5">
    <location>
        <begin position="539"/>
        <end position="570"/>
    </location>
</feature>
<keyword evidence="8" id="KW-1185">Reference proteome</keyword>
<dbReference type="Proteomes" id="UP000242287">
    <property type="component" value="Unassembled WGS sequence"/>
</dbReference>
<dbReference type="Gene3D" id="2.130.10.10">
    <property type="entry name" value="YVTN repeat-like/Quinoprotein amine dehydrogenase"/>
    <property type="match status" value="1"/>
</dbReference>
<dbReference type="Pfam" id="PF00400">
    <property type="entry name" value="WD40"/>
    <property type="match status" value="7"/>
</dbReference>
<dbReference type="SMART" id="SM00320">
    <property type="entry name" value="WD40"/>
    <property type="match status" value="8"/>
</dbReference>
<evidence type="ECO:0000256" key="5">
    <source>
        <dbReference type="PROSITE-ProRule" id="PRU00221"/>
    </source>
</evidence>
<name>A0A2A9NV13_9AGAR</name>
<feature type="repeat" description="WD" evidence="5">
    <location>
        <begin position="497"/>
        <end position="538"/>
    </location>
</feature>
<dbReference type="InterPro" id="IPR001680">
    <property type="entry name" value="WD40_rpt"/>
</dbReference>
<comment type="subcellular location">
    <subcellularLocation>
        <location evidence="1">Nucleus</location>
        <location evidence="1">Nucleolus</location>
    </subcellularLocation>
</comment>
<keyword evidence="4" id="KW-0539">Nucleus</keyword>